<feature type="transmembrane region" description="Helical" evidence="8">
    <location>
        <begin position="393"/>
        <end position="419"/>
    </location>
</feature>
<feature type="transmembrane region" description="Helical" evidence="8">
    <location>
        <begin position="348"/>
        <end position="381"/>
    </location>
</feature>
<evidence type="ECO:0000313" key="10">
    <source>
        <dbReference type="Proteomes" id="UP000286715"/>
    </source>
</evidence>
<dbReference type="GO" id="GO:0015562">
    <property type="term" value="F:efflux transmembrane transporter activity"/>
    <property type="evidence" value="ECO:0007669"/>
    <property type="project" value="InterPro"/>
</dbReference>
<protein>
    <submittedName>
        <fullName evidence="9">Acriflavine resistance protein B</fullName>
    </submittedName>
</protein>
<comment type="similarity">
    <text evidence="2">Belongs to the resistance-nodulation-cell division (RND) (TC 2.A.6) family.</text>
</comment>
<feature type="transmembrane region" description="Helical" evidence="8">
    <location>
        <begin position="1002"/>
        <end position="1028"/>
    </location>
</feature>
<evidence type="ECO:0000256" key="5">
    <source>
        <dbReference type="ARBA" id="ARBA00022692"/>
    </source>
</evidence>
<dbReference type="SUPFAM" id="SSF82714">
    <property type="entry name" value="Multidrug efflux transporter AcrB TolC docking domain, DN and DC subdomains"/>
    <property type="match status" value="1"/>
</dbReference>
<reference evidence="9 10" key="1">
    <citation type="submission" date="2018-11" db="EMBL/GenBank/DDBJ databases">
        <title>Schleiferia aggregans sp. nov., a moderately thermophilic heterotrophic bacterium isolated from microbial mats at a terrestrial hot spring.</title>
        <authorList>
            <person name="Iino T."/>
            <person name="Ohkuma M."/>
            <person name="Haruta S."/>
        </authorList>
    </citation>
    <scope>NUCLEOTIDE SEQUENCE [LARGE SCALE GENOMIC DNA]</scope>
    <source>
        <strain evidence="9 10">LA</strain>
    </source>
</reference>
<keyword evidence="7 8" id="KW-0472">Membrane</keyword>
<dbReference type="Proteomes" id="UP000286715">
    <property type="component" value="Unassembled WGS sequence"/>
</dbReference>
<dbReference type="InterPro" id="IPR027463">
    <property type="entry name" value="AcrB_DN_DC_subdom"/>
</dbReference>
<dbReference type="GO" id="GO:0008324">
    <property type="term" value="F:monoatomic cation transmembrane transporter activity"/>
    <property type="evidence" value="ECO:0007669"/>
    <property type="project" value="InterPro"/>
</dbReference>
<comment type="caution">
    <text evidence="9">The sequence shown here is derived from an EMBL/GenBank/DDBJ whole genome shotgun (WGS) entry which is preliminary data.</text>
</comment>
<feature type="transmembrane region" description="Helical" evidence="8">
    <location>
        <begin position="531"/>
        <end position="554"/>
    </location>
</feature>
<feature type="transmembrane region" description="Helical" evidence="8">
    <location>
        <begin position="871"/>
        <end position="890"/>
    </location>
</feature>
<keyword evidence="3" id="KW-0813">Transport</keyword>
<evidence type="ECO:0000256" key="4">
    <source>
        <dbReference type="ARBA" id="ARBA00022475"/>
    </source>
</evidence>
<dbReference type="GO" id="GO:0042910">
    <property type="term" value="F:xenobiotic transmembrane transporter activity"/>
    <property type="evidence" value="ECO:0007669"/>
    <property type="project" value="TreeGrafter"/>
</dbReference>
<dbReference type="PRINTS" id="PR00702">
    <property type="entry name" value="ACRIFLAVINRP"/>
</dbReference>
<keyword evidence="5 8" id="KW-0812">Transmembrane</keyword>
<dbReference type="Gene3D" id="3.30.70.1320">
    <property type="entry name" value="Multidrug efflux transporter AcrB pore domain like"/>
    <property type="match status" value="1"/>
</dbReference>
<dbReference type="PANTHER" id="PTHR32063">
    <property type="match status" value="1"/>
</dbReference>
<feature type="transmembrane region" description="Helical" evidence="8">
    <location>
        <begin position="971"/>
        <end position="990"/>
    </location>
</feature>
<dbReference type="NCBIfam" id="TIGR00914">
    <property type="entry name" value="2A0601"/>
    <property type="match status" value="1"/>
</dbReference>
<dbReference type="Gene3D" id="1.20.1640.10">
    <property type="entry name" value="Multidrug efflux transporter AcrB transmembrane domain"/>
    <property type="match status" value="2"/>
</dbReference>
<evidence type="ECO:0000313" key="9">
    <source>
        <dbReference type="EMBL" id="GCD78307.1"/>
    </source>
</evidence>
<dbReference type="Gene3D" id="3.30.2090.10">
    <property type="entry name" value="Multidrug efflux transporter AcrB TolC docking domain, DN and DC subdomains"/>
    <property type="match status" value="2"/>
</dbReference>
<dbReference type="Gene3D" id="1.20.1600.10">
    <property type="entry name" value="Outer membrane efflux proteins (OEP)"/>
    <property type="match status" value="1"/>
</dbReference>
<dbReference type="PANTHER" id="PTHR32063:SF24">
    <property type="entry name" value="CATION EFFLUX SYSTEM (ACRB_ACRD_ACRF FAMILY)"/>
    <property type="match status" value="1"/>
</dbReference>
<dbReference type="RefSeq" id="WP_124398370.1">
    <property type="nucleotide sequence ID" value="NZ_BHZE01000020.1"/>
</dbReference>
<feature type="transmembrane region" description="Helical" evidence="8">
    <location>
        <begin position="477"/>
        <end position="503"/>
    </location>
</feature>
<feature type="transmembrane region" description="Helical" evidence="8">
    <location>
        <begin position="12"/>
        <end position="32"/>
    </location>
</feature>
<evidence type="ECO:0000256" key="1">
    <source>
        <dbReference type="ARBA" id="ARBA00004651"/>
    </source>
</evidence>
<feature type="transmembrane region" description="Helical" evidence="8">
    <location>
        <begin position="923"/>
        <end position="948"/>
    </location>
</feature>
<dbReference type="Pfam" id="PF00873">
    <property type="entry name" value="ACR_tran"/>
    <property type="match status" value="1"/>
</dbReference>
<evidence type="ECO:0000256" key="3">
    <source>
        <dbReference type="ARBA" id="ARBA00022448"/>
    </source>
</evidence>
<dbReference type="InterPro" id="IPR004763">
    <property type="entry name" value="CusA-like"/>
</dbReference>
<gene>
    <name evidence="9" type="ORF">JCM31826_17890</name>
</gene>
<sequence>MIRKIIHFSIFNPILISAGVVLLAVWGVWSMLQLPLDAVPDITNNQVQIVTFSPALSAEEVEYFITAPVERKMANLPGVVELRSITRYGLSVITVVFEEHRDIMRCRQLIGEQLSILSDEIPIEYGKPEMLPITTGLGEIYQYVLRVDPAYTHQYSLYDLRTIQDWIVKKYLAGIEGVIDISSLGGYVKQYEVAYKPEMMMQYNFSVDELVQAIGTNNASAGSGYVAAGPNAVYLKSDGRARSERDIQNIPLGLRGNSVVLVSQVADVRPGHAMRYGATTMDGKGEVVGGITMMLKDQSSSKVLNNVHERMAKVQTLLPPGVSIEPFLDRSELIGRTIDTVIKNLTEGAIIVVVVLVIFLGSIKAALITASIIPLSMLFAFSMMRLAGVSANLMSLGAIDFGIIVDGAVIVTEGVIHFFELRKPHLLASKIPFRKELSDHTAGIYSKAFFGIAIILLVLLPVLAFEGVEGKMFKPMVLTISFALIGSFVLSITYVPMLCALWLKPDDKHLPLSEWLHKRLEHFYTKYLHTILHHAKATVATAILLFATSVVILLNRGAEFIPSLEEGDLALQVLIEPGSSLEKMIQTTTAVEKTLLENFPEVKHVVSKIGAPEVPTDPMAIEEADIMIIMKPKKTWVSAKTKDELVEAMKSKLENTLPGIQLEFSQPIQLRFNELLSGSKSDITIKVLGEDRAVLNRVAAEIYKIASATEGAADVKLEKNTGLPIRVFEINRMMASTAGIQIDQINTAVQSLVAGVKASELYENERKFDVVVRMNSATPNLPLHLIPVKTDKNSLSLSNLIIEKEISGTRQISRERGLRKVEIGINVRGRDIKSVVSDIEKHVKQSVVFPPGVLLDYGGQFENLQRATLRLTLVLPLVLMIILLLLFMAFNSLKSSLLIFSVVPMASIGGVFALLLRGMPFSISAAIGFIALFGVAVLNGVVLMSVIIDRHRKNPDHPLKNILVDACSTRLRPVLMTGSVAALGFLPMAISTSAGAEVQRPLATVVIGGLITATLLTLFVLPSAYYVLNRGDKGSFLGKTPITIVLLLFGFSAYSQNPIKKLTLEEAIQLGLKNNPLIFNAKSDIQIARLEKIIALDPGATSAMLTYGQINYEFNDYNLEIFQNLQSIGRQLALYKRAALSQKQLINRFEIANKILIRDITAAWYQWLISKWTLQLFEFENNQYEQLKNSLEALKTSGAAKPLDIMLLESRFRETSLRYKTYLAQLSRNEADLKSLIGLDPQTQIEVADSSISIRYITDGQKLSDFFIRDLELSQAIARANLSIQKSSFFPDIQLGYFNQSLDGIRSFQGIMVGIQIPLIPHATIARIKQAQIEWVKSIKQSEYSLNELKNKIKGLVISLIEIQNQLQQYTEFQQQYSRKIRTTAFSEFKNGSISVFEFLQSISLSTATEINYLNTLLQYQLLLNELNFLSDEF</sequence>
<organism evidence="9 10">
    <name type="scientific">Thermaurantimonas aggregans</name>
    <dbReference type="NCBI Taxonomy" id="2173829"/>
    <lineage>
        <taxon>Bacteria</taxon>
        <taxon>Pseudomonadati</taxon>
        <taxon>Bacteroidota</taxon>
        <taxon>Flavobacteriia</taxon>
        <taxon>Flavobacteriales</taxon>
        <taxon>Schleiferiaceae</taxon>
        <taxon>Thermaurantimonas</taxon>
    </lineage>
</organism>
<dbReference type="SUPFAM" id="SSF82693">
    <property type="entry name" value="Multidrug efflux transporter AcrB pore domain, PN1, PN2, PC1 and PC2 subdomains"/>
    <property type="match status" value="2"/>
</dbReference>
<keyword evidence="10" id="KW-1185">Reference proteome</keyword>
<dbReference type="SUPFAM" id="SSF56954">
    <property type="entry name" value="Outer membrane efflux proteins (OEP)"/>
    <property type="match status" value="1"/>
</dbReference>
<dbReference type="SUPFAM" id="SSF82866">
    <property type="entry name" value="Multidrug efflux transporter AcrB transmembrane domain"/>
    <property type="match status" value="2"/>
</dbReference>
<evidence type="ECO:0000256" key="2">
    <source>
        <dbReference type="ARBA" id="ARBA00010942"/>
    </source>
</evidence>
<dbReference type="EMBL" id="BHZE01000020">
    <property type="protein sequence ID" value="GCD78307.1"/>
    <property type="molecule type" value="Genomic_DNA"/>
</dbReference>
<feature type="transmembrane region" description="Helical" evidence="8">
    <location>
        <begin position="444"/>
        <end position="465"/>
    </location>
</feature>
<dbReference type="Gene3D" id="3.30.70.1430">
    <property type="entry name" value="Multidrug efflux transporter AcrB pore domain"/>
    <property type="match status" value="2"/>
</dbReference>
<dbReference type="Gene3D" id="3.30.70.1440">
    <property type="entry name" value="Multidrug efflux transporter AcrB pore domain"/>
    <property type="match status" value="1"/>
</dbReference>
<feature type="transmembrane region" description="Helical" evidence="8">
    <location>
        <begin position="896"/>
        <end position="916"/>
    </location>
</feature>
<proteinExistence type="inferred from homology"/>
<evidence type="ECO:0000256" key="6">
    <source>
        <dbReference type="ARBA" id="ARBA00022989"/>
    </source>
</evidence>
<dbReference type="OrthoDB" id="9758757at2"/>
<evidence type="ECO:0000256" key="7">
    <source>
        <dbReference type="ARBA" id="ARBA00023136"/>
    </source>
</evidence>
<name>A0A401XMR3_9FLAO</name>
<keyword evidence="6 8" id="KW-1133">Transmembrane helix</keyword>
<keyword evidence="4" id="KW-1003">Cell membrane</keyword>
<evidence type="ECO:0000256" key="8">
    <source>
        <dbReference type="SAM" id="Phobius"/>
    </source>
</evidence>
<dbReference type="InterPro" id="IPR001036">
    <property type="entry name" value="Acrflvin-R"/>
</dbReference>
<feature type="transmembrane region" description="Helical" evidence="8">
    <location>
        <begin position="1034"/>
        <end position="1054"/>
    </location>
</feature>
<dbReference type="GO" id="GO:0005886">
    <property type="term" value="C:plasma membrane"/>
    <property type="evidence" value="ECO:0007669"/>
    <property type="project" value="UniProtKB-SubCell"/>
</dbReference>
<comment type="subcellular location">
    <subcellularLocation>
        <location evidence="1">Cell membrane</location>
        <topology evidence="1">Multi-pass membrane protein</topology>
    </subcellularLocation>
</comment>
<accession>A0A401XMR3</accession>